<dbReference type="EMBL" id="JBCNJP010000009">
    <property type="protein sequence ID" value="KAK9073434.1"/>
    <property type="molecule type" value="Genomic_DNA"/>
</dbReference>
<dbReference type="Gene3D" id="3.50.50.60">
    <property type="entry name" value="FAD/NAD(P)-binding domain"/>
    <property type="match status" value="1"/>
</dbReference>
<dbReference type="Proteomes" id="UP001408789">
    <property type="component" value="Unassembled WGS sequence"/>
</dbReference>
<dbReference type="PANTHER" id="PTHR45934">
    <property type="entry name" value="FAD/NAD(P)-BINDING OXIDOREDUCTASE FAMILY PROTEIN"/>
    <property type="match status" value="1"/>
</dbReference>
<dbReference type="GO" id="GO:0004497">
    <property type="term" value="F:monooxygenase activity"/>
    <property type="evidence" value="ECO:0007669"/>
    <property type="project" value="UniProtKB-KW"/>
</dbReference>
<evidence type="ECO:0000259" key="4">
    <source>
        <dbReference type="Pfam" id="PF01494"/>
    </source>
</evidence>
<dbReference type="GO" id="GO:0071949">
    <property type="term" value="F:FAD binding"/>
    <property type="evidence" value="ECO:0007669"/>
    <property type="project" value="InterPro"/>
</dbReference>
<keyword evidence="1" id="KW-0560">Oxidoreductase</keyword>
<feature type="domain" description="FAD-binding" evidence="4">
    <location>
        <begin position="8"/>
        <end position="323"/>
    </location>
</feature>
<keyword evidence="2" id="KW-0503">Monooxygenase</keyword>
<evidence type="ECO:0000313" key="5">
    <source>
        <dbReference type="EMBL" id="KAK9073434.1"/>
    </source>
</evidence>
<gene>
    <name evidence="5" type="ORF">SSX86_007758</name>
</gene>
<dbReference type="InterPro" id="IPR002938">
    <property type="entry name" value="FAD-bd"/>
</dbReference>
<accession>A0AAP0DLR7</accession>
<dbReference type="AlphaFoldDB" id="A0AAP0DLR7"/>
<evidence type="ECO:0000313" key="6">
    <source>
        <dbReference type="Proteomes" id="UP001408789"/>
    </source>
</evidence>
<dbReference type="Pfam" id="PF01494">
    <property type="entry name" value="FAD_binding_3"/>
    <property type="match status" value="1"/>
</dbReference>
<keyword evidence="6" id="KW-1185">Reference proteome</keyword>
<dbReference type="SUPFAM" id="SSF51905">
    <property type="entry name" value="FAD/NAD(P)-binding domain"/>
    <property type="match status" value="1"/>
</dbReference>
<evidence type="ECO:0000256" key="3">
    <source>
        <dbReference type="ARBA" id="ARBA00024018"/>
    </source>
</evidence>
<proteinExistence type="inferred from homology"/>
<evidence type="ECO:0000256" key="2">
    <source>
        <dbReference type="ARBA" id="ARBA00023033"/>
    </source>
</evidence>
<comment type="similarity">
    <text evidence="3">Belongs to the 3-hydroxybenzoate 6-hydroxylase family.</text>
</comment>
<dbReference type="InterPro" id="IPR036188">
    <property type="entry name" value="FAD/NAD-bd_sf"/>
</dbReference>
<reference evidence="5 6" key="1">
    <citation type="submission" date="2024-04" db="EMBL/GenBank/DDBJ databases">
        <title>The reference genome of an endangered Asteraceae, Deinandra increscens subsp. villosa, native to the Central Coast of California.</title>
        <authorList>
            <person name="Guilliams M."/>
            <person name="Hasenstab-Lehman K."/>
            <person name="Meyer R."/>
            <person name="Mcevoy S."/>
        </authorList>
    </citation>
    <scope>NUCLEOTIDE SEQUENCE [LARGE SCALE GENOMIC DNA]</scope>
    <source>
        <tissue evidence="5">Leaf</tissue>
    </source>
</reference>
<dbReference type="PRINTS" id="PR00420">
    <property type="entry name" value="RNGMNOXGNASE"/>
</dbReference>
<dbReference type="InterPro" id="IPR044560">
    <property type="entry name" value="MOase"/>
</dbReference>
<sequence length="402" mass="44666">MDNNHDGVVIIGAGICGLATALALHKKGIKAVVMEKSESLRNVTGAAITIRPNGWRALHQLGVADILRQTAIPIHWERIISLDGGRKKEISLTPWDGESRCLRRKDLIDTLYAALPRGTVKFDCQLESIKLDPRSNKPVLLFVNGNSIIAKLVIGCDGGKSIIADFLNLKPTKTFPLCSIRGLTNYPSGHSYGHEFTRFMKDNVLVGIIPIDENLIYWFCATSYNPGADKKAWEDPEVIRQSSLEFVREHPQEIHEMIENADAKSLSLTNLRYRAPWELLTSTFCKGTVMVAGDAMHIMGPFLAQGGSAGLEDAVVLARIMAQQGLNSPESGNKMTVQGVQEAFYRFVKERRMRVVRLSFQTYLTGMIVSASSRIKKIIYIILLILLFHNQSGHIDYDCGDL</sequence>
<organism evidence="5 6">
    <name type="scientific">Deinandra increscens subsp. villosa</name>
    <dbReference type="NCBI Taxonomy" id="3103831"/>
    <lineage>
        <taxon>Eukaryota</taxon>
        <taxon>Viridiplantae</taxon>
        <taxon>Streptophyta</taxon>
        <taxon>Embryophyta</taxon>
        <taxon>Tracheophyta</taxon>
        <taxon>Spermatophyta</taxon>
        <taxon>Magnoliopsida</taxon>
        <taxon>eudicotyledons</taxon>
        <taxon>Gunneridae</taxon>
        <taxon>Pentapetalae</taxon>
        <taxon>asterids</taxon>
        <taxon>campanulids</taxon>
        <taxon>Asterales</taxon>
        <taxon>Asteraceae</taxon>
        <taxon>Asteroideae</taxon>
        <taxon>Heliantheae alliance</taxon>
        <taxon>Madieae</taxon>
        <taxon>Madiinae</taxon>
        <taxon>Deinandra</taxon>
    </lineage>
</organism>
<protein>
    <recommendedName>
        <fullName evidence="4">FAD-binding domain-containing protein</fullName>
    </recommendedName>
</protein>
<dbReference type="PANTHER" id="PTHR45934:SF2">
    <property type="entry name" value="MONOOXYGENASE 1"/>
    <property type="match status" value="1"/>
</dbReference>
<comment type="caution">
    <text evidence="5">The sequence shown here is derived from an EMBL/GenBank/DDBJ whole genome shotgun (WGS) entry which is preliminary data.</text>
</comment>
<name>A0AAP0DLR7_9ASTR</name>
<evidence type="ECO:0000256" key="1">
    <source>
        <dbReference type="ARBA" id="ARBA00023002"/>
    </source>
</evidence>